<evidence type="ECO:0000313" key="16">
    <source>
        <dbReference type="Ensembl" id="ENSPKIP00000029008.1"/>
    </source>
</evidence>
<evidence type="ECO:0000256" key="14">
    <source>
        <dbReference type="RuleBase" id="RU362121"/>
    </source>
</evidence>
<keyword evidence="17" id="KW-1185">Reference proteome</keyword>
<comment type="similarity">
    <text evidence="12 14">Belongs to the cytochrome b5 family.</text>
</comment>
<proteinExistence type="inferred from homology"/>
<evidence type="ECO:0000256" key="13">
    <source>
        <dbReference type="ARBA" id="ARBA00039806"/>
    </source>
</evidence>
<dbReference type="GO" id="GO:0046872">
    <property type="term" value="F:metal ion binding"/>
    <property type="evidence" value="ECO:0007669"/>
    <property type="project" value="UniProtKB-UniRule"/>
</dbReference>
<sequence>MEPVKYYRLSEVEEHKSPHNCWIVINNKVYDVTKFLEEHPGGVEVLCEHAGGDATENYEDVGHSTDARQMAESYVIGELHPEDREKIVSSLLVVKLGDPWSSGAGCHGHVPHVYLRGMTRVDQSCVTIASQQTICSERASSL</sequence>
<dbReference type="PROSITE" id="PS00191">
    <property type="entry name" value="CYTOCHROME_B5_1"/>
    <property type="match status" value="1"/>
</dbReference>
<dbReference type="PROSITE" id="PS50255">
    <property type="entry name" value="CYTOCHROME_B5_2"/>
    <property type="match status" value="1"/>
</dbReference>
<dbReference type="InterPro" id="IPR018506">
    <property type="entry name" value="Cyt_B5_heme-BS"/>
</dbReference>
<dbReference type="PANTHER" id="PTHR19359">
    <property type="entry name" value="CYTOCHROME B5"/>
    <property type="match status" value="1"/>
</dbReference>
<dbReference type="Gene3D" id="3.10.120.10">
    <property type="entry name" value="Cytochrome b5-like heme/steroid binding domain"/>
    <property type="match status" value="1"/>
</dbReference>
<keyword evidence="7" id="KW-0492">Microsome</keyword>
<dbReference type="STRING" id="1676925.ENSPKIP00000029008"/>
<evidence type="ECO:0000259" key="15">
    <source>
        <dbReference type="PROSITE" id="PS50255"/>
    </source>
</evidence>
<dbReference type="GO" id="GO:0020037">
    <property type="term" value="F:heme binding"/>
    <property type="evidence" value="ECO:0007669"/>
    <property type="project" value="UniProtKB-UniRule"/>
</dbReference>
<dbReference type="GeneTree" id="ENSGT00940000156770"/>
<keyword evidence="2" id="KW-0813">Transport</keyword>
<dbReference type="GO" id="GO:0016491">
    <property type="term" value="F:oxidoreductase activity"/>
    <property type="evidence" value="ECO:0007669"/>
    <property type="project" value="Ensembl"/>
</dbReference>
<dbReference type="PRINTS" id="PR00363">
    <property type="entry name" value="CYTOCHROMEB5"/>
</dbReference>
<evidence type="ECO:0000313" key="17">
    <source>
        <dbReference type="Proteomes" id="UP000261540"/>
    </source>
</evidence>
<evidence type="ECO:0000256" key="10">
    <source>
        <dbReference type="ARBA" id="ARBA00023136"/>
    </source>
</evidence>
<evidence type="ECO:0000256" key="1">
    <source>
        <dbReference type="ARBA" id="ARBA00004131"/>
    </source>
</evidence>
<dbReference type="SMART" id="SM01117">
    <property type="entry name" value="Cyt-b5"/>
    <property type="match status" value="1"/>
</dbReference>
<protein>
    <recommendedName>
        <fullName evidence="13">Cytochrome b5</fullName>
    </recommendedName>
</protein>
<reference evidence="16" key="1">
    <citation type="submission" date="2025-08" db="UniProtKB">
        <authorList>
            <consortium name="Ensembl"/>
        </authorList>
    </citation>
    <scope>IDENTIFICATION</scope>
</reference>
<dbReference type="InterPro" id="IPR050668">
    <property type="entry name" value="Cytochrome_b5"/>
</dbReference>
<evidence type="ECO:0000256" key="5">
    <source>
        <dbReference type="ARBA" id="ARBA00022723"/>
    </source>
</evidence>
<feature type="domain" description="Cytochrome b5 heme-binding" evidence="15">
    <location>
        <begin position="4"/>
        <end position="80"/>
    </location>
</feature>
<keyword evidence="5 14" id="KW-0479">Metal-binding</keyword>
<dbReference type="AlphaFoldDB" id="A0A3B3SF03"/>
<dbReference type="GO" id="GO:0005789">
    <property type="term" value="C:endoplasmic reticulum membrane"/>
    <property type="evidence" value="ECO:0007669"/>
    <property type="project" value="UniProtKB-SubCell"/>
</dbReference>
<evidence type="ECO:0000256" key="3">
    <source>
        <dbReference type="ARBA" id="ARBA00022617"/>
    </source>
</evidence>
<evidence type="ECO:0000256" key="11">
    <source>
        <dbReference type="ARBA" id="ARBA00037877"/>
    </source>
</evidence>
<keyword evidence="6" id="KW-0256">Endoplasmic reticulum</keyword>
<reference evidence="16" key="2">
    <citation type="submission" date="2025-09" db="UniProtKB">
        <authorList>
            <consortium name="Ensembl"/>
        </authorList>
    </citation>
    <scope>IDENTIFICATION</scope>
</reference>
<keyword evidence="8" id="KW-0249">Electron transport</keyword>
<evidence type="ECO:0000256" key="9">
    <source>
        <dbReference type="ARBA" id="ARBA00023004"/>
    </source>
</evidence>
<evidence type="ECO:0000256" key="6">
    <source>
        <dbReference type="ARBA" id="ARBA00022824"/>
    </source>
</evidence>
<name>A0A3B3SF03_9TELE</name>
<evidence type="ECO:0000256" key="8">
    <source>
        <dbReference type="ARBA" id="ARBA00022982"/>
    </source>
</evidence>
<keyword evidence="10" id="KW-0472">Membrane</keyword>
<evidence type="ECO:0000256" key="4">
    <source>
        <dbReference type="ARBA" id="ARBA00022692"/>
    </source>
</evidence>
<dbReference type="InterPro" id="IPR036400">
    <property type="entry name" value="Cyt_B5-like_heme/steroid_sf"/>
</dbReference>
<dbReference type="Ensembl" id="ENSPKIT00000009798.1">
    <property type="protein sequence ID" value="ENSPKIP00000029008.1"/>
    <property type="gene ID" value="ENSPKIG00000010426.1"/>
</dbReference>
<keyword evidence="4" id="KW-0812">Transmembrane</keyword>
<dbReference type="Proteomes" id="UP000261540">
    <property type="component" value="Unplaced"/>
</dbReference>
<keyword evidence="9 14" id="KW-0408">Iron</keyword>
<dbReference type="FunFam" id="3.10.120.10:FF:000002">
    <property type="entry name" value="Cytochrome b5 type B"/>
    <property type="match status" value="1"/>
</dbReference>
<dbReference type="InterPro" id="IPR001199">
    <property type="entry name" value="Cyt_B5-like_heme/steroid-bd"/>
</dbReference>
<dbReference type="PANTHER" id="PTHR19359:SF150">
    <property type="entry name" value="CYTOCHROME B5"/>
    <property type="match status" value="1"/>
</dbReference>
<keyword evidence="3 14" id="KW-0349">Heme</keyword>
<evidence type="ECO:0000256" key="2">
    <source>
        <dbReference type="ARBA" id="ARBA00022448"/>
    </source>
</evidence>
<organism evidence="16 17">
    <name type="scientific">Paramormyrops kingsleyae</name>
    <dbReference type="NCBI Taxonomy" id="1676925"/>
    <lineage>
        <taxon>Eukaryota</taxon>
        <taxon>Metazoa</taxon>
        <taxon>Chordata</taxon>
        <taxon>Craniata</taxon>
        <taxon>Vertebrata</taxon>
        <taxon>Euteleostomi</taxon>
        <taxon>Actinopterygii</taxon>
        <taxon>Neopterygii</taxon>
        <taxon>Teleostei</taxon>
        <taxon>Osteoglossocephala</taxon>
        <taxon>Osteoglossomorpha</taxon>
        <taxon>Osteoglossiformes</taxon>
        <taxon>Mormyridae</taxon>
        <taxon>Paramormyrops</taxon>
    </lineage>
</organism>
<comment type="subcellular location">
    <subcellularLocation>
        <location evidence="1">Endoplasmic reticulum membrane</location>
        <topology evidence="1">Single-pass membrane protein</topology>
        <orientation evidence="1">Cytoplasmic side</orientation>
    </subcellularLocation>
    <subcellularLocation>
        <location evidence="11">Microsome membrane</location>
        <topology evidence="11">Single-pass membrane protein</topology>
        <orientation evidence="11">Cytoplasmic side</orientation>
    </subcellularLocation>
</comment>
<dbReference type="GO" id="GO:0071466">
    <property type="term" value="P:cellular response to xenobiotic stimulus"/>
    <property type="evidence" value="ECO:0007669"/>
    <property type="project" value="Ensembl"/>
</dbReference>
<accession>A0A3B3SF03</accession>
<dbReference type="SUPFAM" id="SSF55856">
    <property type="entry name" value="Cytochrome b5-like heme/steroid binding domain"/>
    <property type="match status" value="1"/>
</dbReference>
<evidence type="ECO:0000256" key="7">
    <source>
        <dbReference type="ARBA" id="ARBA00022848"/>
    </source>
</evidence>
<dbReference type="Pfam" id="PF00173">
    <property type="entry name" value="Cyt-b5"/>
    <property type="match status" value="1"/>
</dbReference>
<evidence type="ECO:0000256" key="12">
    <source>
        <dbReference type="ARBA" id="ARBA00038168"/>
    </source>
</evidence>